<name>A0A516KT17_9CAUD</name>
<dbReference type="GeneID" id="55621153"/>
<proteinExistence type="predicted"/>
<dbReference type="RefSeq" id="YP_009850670.1">
    <property type="nucleotide sequence ID" value="NC_048801.1"/>
</dbReference>
<evidence type="ECO:0000313" key="2">
    <source>
        <dbReference type="Proteomes" id="UP000315309"/>
    </source>
</evidence>
<protein>
    <submittedName>
        <fullName evidence="1">Uncharacterized protein</fullName>
    </submittedName>
</protein>
<accession>A0A516KT17</accession>
<reference evidence="1 2" key="1">
    <citation type="submission" date="2019-06" db="EMBL/GenBank/DDBJ databases">
        <authorList>
            <person name="Cleveland K."/>
            <person name="Luciani P."/>
            <person name="Chung H."/>
            <person name="Caruso S.M."/>
            <person name="Garlena R.A."/>
            <person name="Russell D.A."/>
            <person name="Pope W.H."/>
            <person name="Jacobs-Sera D."/>
            <person name="Hatfull G.F."/>
        </authorList>
    </citation>
    <scope>NUCLEOTIDE SEQUENCE [LARGE SCALE GENOMIC DNA]</scope>
</reference>
<dbReference type="Proteomes" id="UP000315309">
    <property type="component" value="Segment"/>
</dbReference>
<evidence type="ECO:0000313" key="1">
    <source>
        <dbReference type="EMBL" id="QDP44832.1"/>
    </source>
</evidence>
<sequence>MRIRLTYHDQNGSLVTSEYTLKDFMEWLETWPDYVAPTSFHAERLP</sequence>
<organism evidence="1 2">
    <name type="scientific">Microbacterium phage Araxxi</name>
    <dbReference type="NCBI Taxonomy" id="2590948"/>
    <lineage>
        <taxon>Viruses</taxon>
        <taxon>Duplodnaviria</taxon>
        <taxon>Heunggongvirae</taxon>
        <taxon>Uroviricota</taxon>
        <taxon>Caudoviricetes</taxon>
        <taxon>Burrovirus</taxon>
        <taxon>Burrovirus araxxi</taxon>
    </lineage>
</organism>
<gene>
    <name evidence="1" type="primary">13</name>
    <name evidence="1" type="ORF">SEA_ARAXXI_13</name>
</gene>
<dbReference type="KEGG" id="vg:55621153"/>
<dbReference type="EMBL" id="MN062711">
    <property type="protein sequence ID" value="QDP44832.1"/>
    <property type="molecule type" value="Genomic_DNA"/>
</dbReference>
<keyword evidence="2" id="KW-1185">Reference proteome</keyword>